<dbReference type="InterPro" id="IPR036185">
    <property type="entry name" value="DNA_heli_DnaB-like_N_sf"/>
</dbReference>
<comment type="similarity">
    <text evidence="1 12">Belongs to the helicase family. DnaB subfamily.</text>
</comment>
<dbReference type="AlphaFoldDB" id="A0A133YGY6"/>
<comment type="catalytic activity">
    <reaction evidence="10 12">
        <text>ATP + H2O = ADP + phosphate + H(+)</text>
        <dbReference type="Rhea" id="RHEA:13065"/>
        <dbReference type="ChEBI" id="CHEBI:15377"/>
        <dbReference type="ChEBI" id="CHEBI:15378"/>
        <dbReference type="ChEBI" id="CHEBI:30616"/>
        <dbReference type="ChEBI" id="CHEBI:43474"/>
        <dbReference type="ChEBI" id="CHEBI:456216"/>
        <dbReference type="EC" id="5.6.2.3"/>
    </reaction>
</comment>
<evidence type="ECO:0000256" key="5">
    <source>
        <dbReference type="ARBA" id="ARBA00022801"/>
    </source>
</evidence>
<dbReference type="GO" id="GO:0005524">
    <property type="term" value="F:ATP binding"/>
    <property type="evidence" value="ECO:0007669"/>
    <property type="project" value="UniProtKB-UniRule"/>
</dbReference>
<evidence type="ECO:0000256" key="10">
    <source>
        <dbReference type="ARBA" id="ARBA00048954"/>
    </source>
</evidence>
<dbReference type="EMBL" id="LSCV01000002">
    <property type="protein sequence ID" value="KXB42439.1"/>
    <property type="molecule type" value="Genomic_DNA"/>
</dbReference>
<evidence type="ECO:0000256" key="13">
    <source>
        <dbReference type="SAM" id="MobiDB-lite"/>
    </source>
</evidence>
<feature type="domain" description="SF4 helicase" evidence="14">
    <location>
        <begin position="187"/>
        <end position="458"/>
    </location>
</feature>
<evidence type="ECO:0000313" key="15">
    <source>
        <dbReference type="EMBL" id="KXB42439.1"/>
    </source>
</evidence>
<dbReference type="GO" id="GO:0003677">
    <property type="term" value="F:DNA binding"/>
    <property type="evidence" value="ECO:0007669"/>
    <property type="project" value="UniProtKB-UniRule"/>
</dbReference>
<organism evidence="15 16">
    <name type="scientific">Amygdalobacter nucleatus</name>
    <dbReference type="NCBI Taxonomy" id="3029274"/>
    <lineage>
        <taxon>Bacteria</taxon>
        <taxon>Bacillati</taxon>
        <taxon>Bacillota</taxon>
        <taxon>Clostridia</taxon>
        <taxon>Eubacteriales</taxon>
        <taxon>Oscillospiraceae</taxon>
        <taxon>Amygdalobacter</taxon>
    </lineage>
</organism>
<dbReference type="PANTHER" id="PTHR30153:SF2">
    <property type="entry name" value="REPLICATIVE DNA HELICASE"/>
    <property type="match status" value="1"/>
</dbReference>
<dbReference type="OrthoDB" id="9773982at2"/>
<dbReference type="InterPro" id="IPR007694">
    <property type="entry name" value="DNA_helicase_DnaB-like_C"/>
</dbReference>
<dbReference type="STRING" id="1497955.HMPREF1872_00110"/>
<proteinExistence type="inferred from homology"/>
<dbReference type="InterPro" id="IPR007692">
    <property type="entry name" value="DNA_helicase_DnaB"/>
</dbReference>
<accession>A0A133YGY6</accession>
<dbReference type="InterPro" id="IPR016136">
    <property type="entry name" value="DNA_helicase_N/primase_C"/>
</dbReference>
<dbReference type="SUPFAM" id="SSF52540">
    <property type="entry name" value="P-loop containing nucleoside triphosphate hydrolases"/>
    <property type="match status" value="1"/>
</dbReference>
<dbReference type="Gene3D" id="1.10.860.10">
    <property type="entry name" value="DNAb Helicase, Chain A"/>
    <property type="match status" value="1"/>
</dbReference>
<keyword evidence="9" id="KW-0413">Isomerase</keyword>
<dbReference type="SUPFAM" id="SSF48024">
    <property type="entry name" value="N-terminal domain of DnaB helicase"/>
    <property type="match status" value="1"/>
</dbReference>
<dbReference type="PANTHER" id="PTHR30153">
    <property type="entry name" value="REPLICATIVE DNA HELICASE DNAB"/>
    <property type="match status" value="1"/>
</dbReference>
<dbReference type="EC" id="5.6.2.3" evidence="11 12"/>
<evidence type="ECO:0000256" key="9">
    <source>
        <dbReference type="ARBA" id="ARBA00023235"/>
    </source>
</evidence>
<keyword evidence="4 12" id="KW-0547">Nucleotide-binding</keyword>
<dbReference type="NCBIfam" id="TIGR00665">
    <property type="entry name" value="DnaB"/>
    <property type="match status" value="1"/>
</dbReference>
<keyword evidence="7 12" id="KW-0067">ATP-binding</keyword>
<dbReference type="PATRIC" id="fig|1497955.3.peg.110"/>
<name>A0A133YGY6_9FIRM</name>
<keyword evidence="8 12" id="KW-0238">DNA-binding</keyword>
<comment type="caution">
    <text evidence="15">The sequence shown here is derived from an EMBL/GenBank/DDBJ whole genome shotgun (WGS) entry which is preliminary data.</text>
</comment>
<dbReference type="Proteomes" id="UP000070080">
    <property type="component" value="Unassembled WGS sequence"/>
</dbReference>
<evidence type="ECO:0000256" key="2">
    <source>
        <dbReference type="ARBA" id="ARBA00022515"/>
    </source>
</evidence>
<evidence type="ECO:0000259" key="14">
    <source>
        <dbReference type="PROSITE" id="PS51199"/>
    </source>
</evidence>
<dbReference type="RefSeq" id="WP_066712375.1">
    <property type="nucleotide sequence ID" value="NZ_JARFNM010000001.1"/>
</dbReference>
<evidence type="ECO:0000256" key="8">
    <source>
        <dbReference type="ARBA" id="ARBA00023125"/>
    </source>
</evidence>
<dbReference type="CDD" id="cd00984">
    <property type="entry name" value="DnaB_C"/>
    <property type="match status" value="1"/>
</dbReference>
<dbReference type="InterPro" id="IPR007693">
    <property type="entry name" value="DNA_helicase_DnaB-like_N"/>
</dbReference>
<keyword evidence="2 12" id="KW-0639">Primosome</keyword>
<protein>
    <recommendedName>
        <fullName evidence="11 12">Replicative DNA helicase</fullName>
        <ecNumber evidence="11 12">5.6.2.3</ecNumber>
    </recommendedName>
</protein>
<sequence>MAKDEMLADLNLNPETEVVPYNVEAEKATLGCMLAGKSYLAALLPLLSEKDFYLPKHQVIYRAIRELLAEHKAVDALTLADKLDALGQLDEVGTMAYIDELSYAPRILENAEDYAKLVRSKAKLRELQAILQQITLLSHKSEDADSVMDTLVSKLLQIRKQSNSGGLEAIWPIMDETLAYLQELDKSGNQFRGLKTSYPSLDNALGGLKAGSLNILAARPAMGKSALAINIAHNVAYYSKKTVAIFSLEMSKQEIAIRLLSAFRFINSADFNKPPFPPEFWTKVSEAAFKFYDVPIYIDDRPGISPLEILSKARQLKLEHDLGLIVVDYLQLMRSDSKSDSRQQDVSEMSRNLKLLAKELNVPVIALSQLSRACEARQNRRPILSDLRESGSIEQDADTVTFIYRDSYYKEKEQGIESSSAVSEAEIIIAKNRHGKTTTVKMNWMPDYTLFAESFEQAEPPAEQHTQDFDEFQPDKIDKAWLDAHLNDADAKLAKEPIAKDPTSSDVPHDLDLPF</sequence>
<reference evidence="16" key="1">
    <citation type="submission" date="2016-01" db="EMBL/GenBank/DDBJ databases">
        <authorList>
            <person name="Mitreva M."/>
            <person name="Pepin K.H."/>
            <person name="Mihindukulasuriya K.A."/>
            <person name="Fulton R."/>
            <person name="Fronick C."/>
            <person name="O'Laughlin M."/>
            <person name="Miner T."/>
            <person name="Herter B."/>
            <person name="Rosa B.A."/>
            <person name="Cordes M."/>
            <person name="Tomlinson C."/>
            <person name="Wollam A."/>
            <person name="Palsikar V.B."/>
            <person name="Mardis E.R."/>
            <person name="Wilson R.K."/>
        </authorList>
    </citation>
    <scope>NUCLEOTIDE SEQUENCE [LARGE SCALE GENOMIC DNA]</scope>
    <source>
        <strain evidence="16">KA00274</strain>
    </source>
</reference>
<keyword evidence="3 12" id="KW-0235">DNA replication</keyword>
<keyword evidence="16" id="KW-1185">Reference proteome</keyword>
<dbReference type="Gene3D" id="3.40.50.300">
    <property type="entry name" value="P-loop containing nucleotide triphosphate hydrolases"/>
    <property type="match status" value="1"/>
</dbReference>
<feature type="region of interest" description="Disordered" evidence="13">
    <location>
        <begin position="493"/>
        <end position="515"/>
    </location>
</feature>
<evidence type="ECO:0000256" key="3">
    <source>
        <dbReference type="ARBA" id="ARBA00022705"/>
    </source>
</evidence>
<dbReference type="GO" id="GO:0006269">
    <property type="term" value="P:DNA replication, synthesis of primer"/>
    <property type="evidence" value="ECO:0007669"/>
    <property type="project" value="UniProtKB-UniRule"/>
</dbReference>
<dbReference type="GO" id="GO:0016887">
    <property type="term" value="F:ATP hydrolysis activity"/>
    <property type="evidence" value="ECO:0007669"/>
    <property type="project" value="RHEA"/>
</dbReference>
<dbReference type="Pfam" id="PF03796">
    <property type="entry name" value="DnaB_C"/>
    <property type="match status" value="1"/>
</dbReference>
<keyword evidence="5 12" id="KW-0378">Hydrolase</keyword>
<dbReference type="Pfam" id="PF00772">
    <property type="entry name" value="DnaB"/>
    <property type="match status" value="1"/>
</dbReference>
<dbReference type="PROSITE" id="PS51199">
    <property type="entry name" value="SF4_HELICASE"/>
    <property type="match status" value="1"/>
</dbReference>
<evidence type="ECO:0000256" key="12">
    <source>
        <dbReference type="RuleBase" id="RU362085"/>
    </source>
</evidence>
<evidence type="ECO:0000256" key="4">
    <source>
        <dbReference type="ARBA" id="ARBA00022741"/>
    </source>
</evidence>
<evidence type="ECO:0000256" key="6">
    <source>
        <dbReference type="ARBA" id="ARBA00022806"/>
    </source>
</evidence>
<evidence type="ECO:0000256" key="1">
    <source>
        <dbReference type="ARBA" id="ARBA00008428"/>
    </source>
</evidence>
<evidence type="ECO:0000256" key="11">
    <source>
        <dbReference type="NCBIfam" id="TIGR00665"/>
    </source>
</evidence>
<evidence type="ECO:0000313" key="16">
    <source>
        <dbReference type="Proteomes" id="UP000070080"/>
    </source>
</evidence>
<dbReference type="GO" id="GO:1990077">
    <property type="term" value="C:primosome complex"/>
    <property type="evidence" value="ECO:0007669"/>
    <property type="project" value="UniProtKB-UniRule"/>
</dbReference>
<dbReference type="InterPro" id="IPR027417">
    <property type="entry name" value="P-loop_NTPase"/>
</dbReference>
<evidence type="ECO:0000256" key="7">
    <source>
        <dbReference type="ARBA" id="ARBA00022840"/>
    </source>
</evidence>
<keyword evidence="6 12" id="KW-0347">Helicase</keyword>
<dbReference type="GO" id="GO:0043139">
    <property type="term" value="F:5'-3' DNA helicase activity"/>
    <property type="evidence" value="ECO:0007669"/>
    <property type="project" value="UniProtKB-EC"/>
</dbReference>
<comment type="function">
    <text evidence="12">The main replicative DNA helicase, it participates in initiation and elongation during chromosome replication. Travels ahead of the DNA replisome, separating dsDNA into templates for DNA synthesis. A processive ATP-dependent 5'-3' DNA helicase it has DNA-dependent ATPase activity.</text>
</comment>
<dbReference type="GO" id="GO:0005829">
    <property type="term" value="C:cytosol"/>
    <property type="evidence" value="ECO:0007669"/>
    <property type="project" value="TreeGrafter"/>
</dbReference>
<gene>
    <name evidence="15" type="ORF">HMPREF1872_00110</name>
</gene>